<dbReference type="Gene3D" id="1.10.3210.10">
    <property type="entry name" value="Hypothetical protein af1432"/>
    <property type="match status" value="1"/>
</dbReference>
<proteinExistence type="inferred from homology"/>
<evidence type="ECO:0000259" key="5">
    <source>
        <dbReference type="Pfam" id="PF24391"/>
    </source>
</evidence>
<evidence type="ECO:0000313" key="7">
    <source>
        <dbReference type="Proteomes" id="UP000245412"/>
    </source>
</evidence>
<comment type="similarity">
    <text evidence="1">Belongs to the heat shock protein 90 family.</text>
</comment>
<dbReference type="Proteomes" id="UP000245412">
    <property type="component" value="Unassembled WGS sequence"/>
</dbReference>
<reference evidence="6 7" key="1">
    <citation type="submission" date="2018-05" db="EMBL/GenBank/DDBJ databases">
        <authorList>
            <person name="Goeker M."/>
            <person name="Huntemann M."/>
            <person name="Clum A."/>
            <person name="Pillay M."/>
            <person name="Palaniappan K."/>
            <person name="Varghese N."/>
            <person name="Mikhailova N."/>
            <person name="Stamatis D."/>
            <person name="Reddy T."/>
            <person name="Daum C."/>
            <person name="Shapiro N."/>
            <person name="Ivanova N."/>
            <person name="Kyrpides N."/>
            <person name="Woyke T."/>
        </authorList>
    </citation>
    <scope>NUCLEOTIDE SEQUENCE [LARGE SCALE GENOMIC DNA]</scope>
    <source>
        <strain evidence="6 7">DSM 26524</strain>
    </source>
</reference>
<organism evidence="6 7">
    <name type="scientific">Murimonas intestini</name>
    <dbReference type="NCBI Taxonomy" id="1337051"/>
    <lineage>
        <taxon>Bacteria</taxon>
        <taxon>Bacillati</taxon>
        <taxon>Bacillota</taxon>
        <taxon>Clostridia</taxon>
        <taxon>Lachnospirales</taxon>
        <taxon>Lachnospiraceae</taxon>
        <taxon>Murimonas</taxon>
    </lineage>
</organism>
<keyword evidence="4" id="KW-0143">Chaperone</keyword>
<name>A0AB73T770_9FIRM</name>
<gene>
    <name evidence="6" type="ORF">C7383_103277</name>
</gene>
<evidence type="ECO:0000313" key="6">
    <source>
        <dbReference type="EMBL" id="PWJ77432.1"/>
    </source>
</evidence>
<dbReference type="PRINTS" id="PR00775">
    <property type="entry name" value="HEATSHOCK90"/>
</dbReference>
<dbReference type="InterPro" id="IPR036890">
    <property type="entry name" value="HATPase_C_sf"/>
</dbReference>
<dbReference type="EMBL" id="QGGY01000003">
    <property type="protein sequence ID" value="PWJ77432.1"/>
    <property type="molecule type" value="Genomic_DNA"/>
</dbReference>
<sequence>MQKILRTCRMYKLLEARKEDSFTISLAGSLLNMETAVAPVLEFIKTNFPGFTEHGIQHSLRIIDYINDILSDDFKDRLTDVEIFCFIMSALFHDIGMTLTDIEDKEKQRSCHHLYAREPIIQYCEKYLGMYSEHRRIRDCVVFVCEAHGRDIEELYSDETFRKNDTIQGQRLRYGLLAVLLRTGDLMDLEEGRTSEFNMHLNPSYYQNKISIEHHERHLELTKYNYSPEGIEVGVKTSNRERYKIWNAWLKYLDNEIMYANTHYFQSIGTHDIKKLRLPGLSFEIKPDPGANFLVEEIRFQLDEEGALWDILTKNIYTNQTDYIRELIQNAIDAVLLKYYSDESNVLEFASPRSWGVKDRVYVLYSAEKGLLYVSDTGIGMSEEGIKNYLFKAASSGYKLKRGRSSFAFPAIAKFGIGFASCLTKADKIEISSQKTGEKKIKAEIEGKSTIAFIERHPESDITGTTVKLEVKNRFSFKELEEYLILTFRYPSVPIAVIDLDSLYRLDKSLCLLPRGRQDDYFIENILTVIQEYENIEKLRKSTIHKYQLDKRLLEKIIIEKQEDRKKSMLPGKIKLLTEAADPEGIIYARREEFIRLAEKAAQNDDVQLSKLIFNVKGEIELYMSQYPSFTFPIDNGRIMDIVDYELQCVKINNNFNTESIQKNRLDQKCKGSGILFIKTRIDKPESGIEWQAVNAFLFHRGELVKSLVKVYSDPDEENSRDGILGLEQLEDLEYETKLSYETEDSEDYYKSMTWQPYTYSQDYSAQDYESRDYTFNIIYCDENEFQILYNVSLYDFENSYPLPEISNNSFRFFQNDLISDNYAGEDLHIRKPVLYQDGILLNINPQVILPLGIGWSVCNLTADAQFDLNASRHELNMNIDAIESWMDRTGRIIQEETARHCIDVLRKIQLDFTVSSLIQTIEDDSYLARSGLRSMKEVLNRLI</sequence>
<comment type="caution">
    <text evidence="6">The sequence shown here is derived from an EMBL/GenBank/DDBJ whole genome shotgun (WGS) entry which is preliminary data.</text>
</comment>
<dbReference type="InterPro" id="IPR056471">
    <property type="entry name" value="HD-CE"/>
</dbReference>
<dbReference type="InterPro" id="IPR001404">
    <property type="entry name" value="Hsp90_fam"/>
</dbReference>
<evidence type="ECO:0000256" key="1">
    <source>
        <dbReference type="ARBA" id="ARBA00008239"/>
    </source>
</evidence>
<dbReference type="PANTHER" id="PTHR11528">
    <property type="entry name" value="HEAT SHOCK PROTEIN 90 FAMILY MEMBER"/>
    <property type="match status" value="1"/>
</dbReference>
<accession>A0AB73T770</accession>
<dbReference type="Pfam" id="PF24391">
    <property type="entry name" value="HD-CE"/>
    <property type="match status" value="1"/>
</dbReference>
<keyword evidence="2" id="KW-0547">Nucleotide-binding</keyword>
<dbReference type="GO" id="GO:0140662">
    <property type="term" value="F:ATP-dependent protein folding chaperone"/>
    <property type="evidence" value="ECO:0007669"/>
    <property type="project" value="InterPro"/>
</dbReference>
<protein>
    <submittedName>
        <fullName evidence="6">Histidine kinase/DNA gyrase B/HSP90-like ATPase</fullName>
    </submittedName>
</protein>
<dbReference type="GO" id="GO:0051082">
    <property type="term" value="F:unfolded protein binding"/>
    <property type="evidence" value="ECO:0007669"/>
    <property type="project" value="InterPro"/>
</dbReference>
<dbReference type="Pfam" id="PF13589">
    <property type="entry name" value="HATPase_c_3"/>
    <property type="match status" value="1"/>
</dbReference>
<evidence type="ECO:0000256" key="3">
    <source>
        <dbReference type="ARBA" id="ARBA00022840"/>
    </source>
</evidence>
<dbReference type="GO" id="GO:0016887">
    <property type="term" value="F:ATP hydrolysis activity"/>
    <property type="evidence" value="ECO:0007669"/>
    <property type="project" value="InterPro"/>
</dbReference>
<dbReference type="AlphaFoldDB" id="A0AB73T770"/>
<evidence type="ECO:0000256" key="2">
    <source>
        <dbReference type="ARBA" id="ARBA00022741"/>
    </source>
</evidence>
<dbReference type="RefSeq" id="WP_257524951.1">
    <property type="nucleotide sequence ID" value="NZ_JANKBJ010000006.1"/>
</dbReference>
<dbReference type="InterPro" id="IPR020575">
    <property type="entry name" value="Hsp90_N"/>
</dbReference>
<dbReference type="Gene3D" id="3.30.565.10">
    <property type="entry name" value="Histidine kinase-like ATPase, C-terminal domain"/>
    <property type="match status" value="1"/>
</dbReference>
<feature type="domain" description="HD-CE" evidence="5">
    <location>
        <begin position="48"/>
        <end position="257"/>
    </location>
</feature>
<evidence type="ECO:0000256" key="4">
    <source>
        <dbReference type="ARBA" id="ARBA00023186"/>
    </source>
</evidence>
<keyword evidence="3" id="KW-0067">ATP-binding</keyword>
<dbReference type="SUPFAM" id="SSF55874">
    <property type="entry name" value="ATPase domain of HSP90 chaperone/DNA topoisomerase II/histidine kinase"/>
    <property type="match status" value="1"/>
</dbReference>
<keyword evidence="7" id="KW-1185">Reference proteome</keyword>
<dbReference type="GO" id="GO:0005524">
    <property type="term" value="F:ATP binding"/>
    <property type="evidence" value="ECO:0007669"/>
    <property type="project" value="UniProtKB-KW"/>
</dbReference>
<dbReference type="SUPFAM" id="SSF109604">
    <property type="entry name" value="HD-domain/PDEase-like"/>
    <property type="match status" value="1"/>
</dbReference>